<dbReference type="PATRIC" id="fig|1582439.9.peg.815"/>
<dbReference type="STRING" id="1582439.NPIRD3C_0792"/>
<evidence type="ECO:0000313" key="2">
    <source>
        <dbReference type="Proteomes" id="UP000032027"/>
    </source>
</evidence>
<accession>A0A0C5BUW5</accession>
<dbReference type="Proteomes" id="UP000032027">
    <property type="component" value="Chromosome"/>
</dbReference>
<name>A0A0C5BUW5_9ARCH</name>
<reference evidence="2" key="1">
    <citation type="submission" date="2015-02" db="EMBL/GenBank/DDBJ databases">
        <title>Characterization of two novel Thaumarchaeota isolated from the Northern Adriatic Sea.</title>
        <authorList>
            <person name="Bayer B."/>
            <person name="Vojvoda J."/>
            <person name="Offre P."/>
            <person name="Srivastava A."/>
            <person name="Elisabeth N."/>
            <person name="Garcia J.A.L."/>
            <person name="Schleper C."/>
            <person name="Herndl G.J."/>
        </authorList>
    </citation>
    <scope>NUCLEOTIDE SEQUENCE [LARGE SCALE GENOMIC DNA]</scope>
    <source>
        <strain evidence="2">D3C</strain>
    </source>
</reference>
<dbReference type="AlphaFoldDB" id="A0A0C5BUW5"/>
<evidence type="ECO:0000313" key="1">
    <source>
        <dbReference type="EMBL" id="AJM92004.1"/>
    </source>
</evidence>
<organism evidence="1 2">
    <name type="scientific">Nitrosopumilus piranensis</name>
    <dbReference type="NCBI Taxonomy" id="1582439"/>
    <lineage>
        <taxon>Archaea</taxon>
        <taxon>Nitrososphaerota</taxon>
        <taxon>Nitrososphaeria</taxon>
        <taxon>Nitrosopumilales</taxon>
        <taxon>Nitrosopumilaceae</taxon>
        <taxon>Nitrosopumilus</taxon>
    </lineage>
</organism>
<dbReference type="OrthoDB" id="9879at2157"/>
<gene>
    <name evidence="1" type="ORF">NPIRD3C_0792</name>
</gene>
<protein>
    <submittedName>
        <fullName evidence="1">Uncharacterized protein</fullName>
    </submittedName>
</protein>
<dbReference type="HOGENOM" id="CLU_100103_1_0_2"/>
<reference evidence="1 2" key="2">
    <citation type="journal article" date="2016" name="ISME J.">
        <title>Physiological and genomic characterization of two novel marine thaumarchaeal strains indicates niche differentiation.</title>
        <authorList>
            <person name="Bayer B."/>
            <person name="Vojvoda J."/>
            <person name="Offre P."/>
            <person name="Alves R.J."/>
            <person name="Elisabeth N.H."/>
            <person name="Garcia J.A."/>
            <person name="Volland J.M."/>
            <person name="Srivastava A."/>
            <person name="Schleper C."/>
            <person name="Herndl G.J."/>
        </authorList>
    </citation>
    <scope>NUCLEOTIDE SEQUENCE [LARGE SCALE GENOMIC DNA]</scope>
    <source>
        <strain evidence="1 2">D3C</strain>
    </source>
</reference>
<reference evidence="1 2" key="3">
    <citation type="journal article" date="2019" name="Int. J. Syst. Evol. Microbiol.">
        <title>Nitrosopumilus adriaticus sp. nov. and Nitrosopumilus piranensis sp. nov., two ammonia-oxidizing archaea from the Adriatic Sea and members of the class Nitrososphaeria.</title>
        <authorList>
            <person name="Bayer B."/>
            <person name="Vojvoda J."/>
            <person name="Reinthaler T."/>
            <person name="Reyes C."/>
            <person name="Pinto M."/>
            <person name="Herndl G.J."/>
        </authorList>
    </citation>
    <scope>NUCLEOTIDE SEQUENCE [LARGE SCALE GENOMIC DNA]</scope>
    <source>
        <strain evidence="1 2">D3C</strain>
    </source>
</reference>
<proteinExistence type="predicted"/>
<dbReference type="EMBL" id="CP010868">
    <property type="protein sequence ID" value="AJM92004.1"/>
    <property type="molecule type" value="Genomic_DNA"/>
</dbReference>
<dbReference type="KEGG" id="nid:NPIRD3C_0792"/>
<sequence length="174" mass="19853">MAKKTSTITFRINEEHEKGLRKEAEEKRISLNTLANQILGDHVELDQYMKKFGMIEMSKGAFKELLGTLDEKNIINFAKSIGSKEPKDFILFKWKELTPDTVSDFVKMYFENCGYGVCDMQRNNNINTVSVHHDFGKKGSVFLKAFLEAIIQSTLNRDGNVTITENSVSLKFSN</sequence>
<keyword evidence="2" id="KW-1185">Reference proteome</keyword>